<dbReference type="NCBIfam" id="TIGR01460">
    <property type="entry name" value="HAD-SF-IIA"/>
    <property type="match status" value="1"/>
</dbReference>
<dbReference type="Proteomes" id="UP000694388">
    <property type="component" value="Unplaced"/>
</dbReference>
<dbReference type="InterPro" id="IPR036412">
    <property type="entry name" value="HAD-like_sf"/>
</dbReference>
<dbReference type="GeneTree" id="ENSGT00940000160577"/>
<dbReference type="Gene3D" id="3.40.50.1000">
    <property type="entry name" value="HAD superfamily/HAD-like"/>
    <property type="match status" value="2"/>
</dbReference>
<evidence type="ECO:0000313" key="6">
    <source>
        <dbReference type="Ensembl" id="ENSEBUP00000027609.1"/>
    </source>
</evidence>
<feature type="active site" description="Proton donor" evidence="3">
    <location>
        <position position="27"/>
    </location>
</feature>
<comment type="similarity">
    <text evidence="2">Belongs to the HAD-like hydrolase superfamily.</text>
</comment>
<feature type="binding site" evidence="4">
    <location>
        <position position="201"/>
    </location>
    <ligand>
        <name>substrate</name>
    </ligand>
</feature>
<dbReference type="GO" id="GO:0016791">
    <property type="term" value="F:phosphatase activity"/>
    <property type="evidence" value="ECO:0007669"/>
    <property type="project" value="InterPro"/>
</dbReference>
<feature type="binding site" evidence="4">
    <location>
        <begin position="58"/>
        <end position="60"/>
    </location>
    <ligand>
        <name>substrate</name>
    </ligand>
</feature>
<dbReference type="SUPFAM" id="SSF56784">
    <property type="entry name" value="HAD-like"/>
    <property type="match status" value="1"/>
</dbReference>
<accession>A0A8C4REQ6</accession>
<keyword evidence="5" id="KW-0479">Metal-binding</keyword>
<dbReference type="InterPro" id="IPR006349">
    <property type="entry name" value="PGP_euk"/>
</dbReference>
<evidence type="ECO:0000256" key="5">
    <source>
        <dbReference type="PIRSR" id="PIRSR000915-3"/>
    </source>
</evidence>
<reference evidence="6" key="1">
    <citation type="submission" date="2025-08" db="UniProtKB">
        <authorList>
            <consortium name="Ensembl"/>
        </authorList>
    </citation>
    <scope>IDENTIFICATION</scope>
</reference>
<dbReference type="Pfam" id="PF13242">
    <property type="entry name" value="Hydrolase_like"/>
    <property type="match status" value="1"/>
</dbReference>
<proteinExistence type="inferred from homology"/>
<dbReference type="Ensembl" id="ENSEBUT00000028185.1">
    <property type="protein sequence ID" value="ENSEBUP00000027609.1"/>
    <property type="gene ID" value="ENSEBUG00000016903.1"/>
</dbReference>
<dbReference type="NCBIfam" id="TIGR01452">
    <property type="entry name" value="PGP_euk"/>
    <property type="match status" value="1"/>
</dbReference>
<evidence type="ECO:0000256" key="2">
    <source>
        <dbReference type="PIRNR" id="PIRNR000915"/>
    </source>
</evidence>
<dbReference type="AlphaFoldDB" id="A0A8C4REQ6"/>
<dbReference type="GO" id="GO:0046872">
    <property type="term" value="F:metal ion binding"/>
    <property type="evidence" value="ECO:0007669"/>
    <property type="project" value="UniProtKB-KW"/>
</dbReference>
<comment type="cofactor">
    <cofactor evidence="5">
        <name>Mg(2+)</name>
        <dbReference type="ChEBI" id="CHEBI:18420"/>
    </cofactor>
    <text evidence="5">Divalent metal ions. Mg(2+) is the most effective.</text>
</comment>
<feature type="binding site" evidence="5">
    <location>
        <position position="27"/>
    </location>
    <ligand>
        <name>Mg(2+)</name>
        <dbReference type="ChEBI" id="CHEBI:18420"/>
    </ligand>
</feature>
<protein>
    <submittedName>
        <fullName evidence="6">Phosphoglycolate phosphatase</fullName>
    </submittedName>
</protein>
<organism evidence="6 7">
    <name type="scientific">Eptatretus burgeri</name>
    <name type="common">Inshore hagfish</name>
    <dbReference type="NCBI Taxonomy" id="7764"/>
    <lineage>
        <taxon>Eukaryota</taxon>
        <taxon>Metazoa</taxon>
        <taxon>Chordata</taxon>
        <taxon>Craniata</taxon>
        <taxon>Vertebrata</taxon>
        <taxon>Cyclostomata</taxon>
        <taxon>Myxini</taxon>
        <taxon>Myxiniformes</taxon>
        <taxon>Myxinidae</taxon>
        <taxon>Eptatretinae</taxon>
        <taxon>Eptatretus</taxon>
    </lineage>
</organism>
<feature type="active site" description="Nucleophile" evidence="3">
    <location>
        <position position="25"/>
    </location>
</feature>
<evidence type="ECO:0000256" key="4">
    <source>
        <dbReference type="PIRSR" id="PIRSR000915-2"/>
    </source>
</evidence>
<dbReference type="PANTHER" id="PTHR19288:SF93">
    <property type="entry name" value="FI11325P-RELATED"/>
    <property type="match status" value="1"/>
</dbReference>
<dbReference type="GO" id="GO:0005737">
    <property type="term" value="C:cytoplasm"/>
    <property type="evidence" value="ECO:0007669"/>
    <property type="project" value="TreeGrafter"/>
</dbReference>
<dbReference type="Pfam" id="PF13344">
    <property type="entry name" value="Hydrolase_6"/>
    <property type="match status" value="1"/>
</dbReference>
<reference evidence="6" key="2">
    <citation type="submission" date="2025-09" db="UniProtKB">
        <authorList>
            <consortium name="Ensembl"/>
        </authorList>
    </citation>
    <scope>IDENTIFICATION</scope>
</reference>
<evidence type="ECO:0000256" key="1">
    <source>
        <dbReference type="ARBA" id="ARBA00022801"/>
    </source>
</evidence>
<dbReference type="PIRSF" id="PIRSF000915">
    <property type="entry name" value="PGP-type_phosphatase"/>
    <property type="match status" value="1"/>
</dbReference>
<keyword evidence="1 2" id="KW-0378">Hydrolase</keyword>
<dbReference type="OMA" id="CETDIKF"/>
<sequence>MVRCCRLAGPALQDLLANIESVVFDCDGVLWYGTRAIPGAVQLVATLKAEGKRVFFLSNNSSGTRAGYLDKLLAMGFPAELRDIYVTAHFAATYLKQQARLEGKVYLMGGDALAQELRDAGWLSLRPDPAVRAVLLGFDPHFNYTKLVRAIDYLRQPDCLFLATNTDSCIPMGGGRLLPGTGSLLASVQCASQRRATVLGKPSPLMFQQIVRDCGLDRRRVVMIGDRLDTDILMGSRCGVCTILYFKNKERKGDKKKTDVPER</sequence>
<dbReference type="InterPro" id="IPR023214">
    <property type="entry name" value="HAD_sf"/>
</dbReference>
<feature type="binding site" evidence="5">
    <location>
        <position position="25"/>
    </location>
    <ligand>
        <name>Mg(2+)</name>
        <dbReference type="ChEBI" id="CHEBI:18420"/>
    </ligand>
</feature>
<evidence type="ECO:0000313" key="7">
    <source>
        <dbReference type="Proteomes" id="UP000694388"/>
    </source>
</evidence>
<keyword evidence="5" id="KW-0460">Magnesium</keyword>
<evidence type="ECO:0000256" key="3">
    <source>
        <dbReference type="PIRSR" id="PIRSR000915-1"/>
    </source>
</evidence>
<name>A0A8C4REQ6_EPTBU</name>
<keyword evidence="7" id="KW-1185">Reference proteome</keyword>
<dbReference type="PANTHER" id="PTHR19288">
    <property type="entry name" value="4-NITROPHENYLPHOSPHATASE-RELATED"/>
    <property type="match status" value="1"/>
</dbReference>
<feature type="binding site" evidence="5">
    <location>
        <position position="226"/>
    </location>
    <ligand>
        <name>Mg(2+)</name>
        <dbReference type="ChEBI" id="CHEBI:18420"/>
    </ligand>
</feature>
<dbReference type="InterPro" id="IPR006357">
    <property type="entry name" value="HAD-SF_hydro_IIA"/>
</dbReference>